<dbReference type="STRING" id="75906.THERU_04375"/>
<keyword evidence="4" id="KW-1185">Reference proteome</keyword>
<dbReference type="KEGG" id="trd:THERU_04375"/>
<dbReference type="InterPro" id="IPR005537">
    <property type="entry name" value="RAMP_III_fam"/>
</dbReference>
<gene>
    <name evidence="3" type="ORF">THERU_04375</name>
</gene>
<evidence type="ECO:0000256" key="1">
    <source>
        <dbReference type="ARBA" id="ARBA00023118"/>
    </source>
</evidence>
<dbReference type="NCBIfam" id="TIGR01894">
    <property type="entry name" value="cas_TM1795_cmr1"/>
    <property type="match status" value="1"/>
</dbReference>
<sequence length="358" mass="41250">MKRLTFELEFITPAFIGGANQQAELRPASFVGLLRWWWRALKGECDIKRLREEEIKIFGGDGKMASPVYLRVEGDVRKGNNLINQCRLNAGVVYLYHFVTVRGKREFIEPDSRLKLTLIGKDEFLKHYIASFWALVFLGGVGARSRRGGGNLAVVGYEPKDLVEDFKISFTPTDNLREWLKENLKRAKELVGSPKTPCGEYGKYSTLPDPRNIDFNSVLILSPKEFNNWIEALNDIGNEFMKFRKIKNEQKNEQNKRNEEWVLDIAVFGLPLRYGKGEAVKVENTKEVITRRSSPVIIKVIKTPNGKYKWMALRLWGKFLPDGAKLRFRGYTKLPSFNLIEKFFQKFGGEVKEEGKNE</sequence>
<dbReference type="EMBL" id="CP007028">
    <property type="protein sequence ID" value="AHE96817.1"/>
    <property type="molecule type" value="Genomic_DNA"/>
</dbReference>
<evidence type="ECO:0000313" key="3">
    <source>
        <dbReference type="EMBL" id="AHE96817.1"/>
    </source>
</evidence>
<feature type="domain" description="CRISPR type III-associated protein" evidence="2">
    <location>
        <begin position="7"/>
        <end position="152"/>
    </location>
</feature>
<keyword evidence="1" id="KW-0051">Antiviral defense</keyword>
<dbReference type="OrthoDB" id="190500at2"/>
<dbReference type="InterPro" id="IPR007522">
    <property type="entry name" value="CRISPR-assoc_prot_TM1795"/>
</dbReference>
<proteinExistence type="predicted"/>
<dbReference type="RefSeq" id="WP_025306047.1">
    <property type="nucleotide sequence ID" value="NZ_CP007028.1"/>
</dbReference>
<protein>
    <recommendedName>
        <fullName evidence="2">CRISPR type III-associated protein domain-containing protein</fullName>
    </recommendedName>
</protein>
<reference evidence="3 4" key="1">
    <citation type="submission" date="2013-12" db="EMBL/GenBank/DDBJ databases">
        <authorList>
            <consortium name="DOE Joint Genome Institute"/>
            <person name="Eisen J."/>
            <person name="Huntemann M."/>
            <person name="Han J."/>
            <person name="Chen A."/>
            <person name="Kyrpides N."/>
            <person name="Mavromatis K."/>
            <person name="Markowitz V."/>
            <person name="Palaniappan K."/>
            <person name="Ivanova N."/>
            <person name="Schaumberg A."/>
            <person name="Pati A."/>
            <person name="Liolios K."/>
            <person name="Nordberg H.P."/>
            <person name="Cantor M.N."/>
            <person name="Hua S.X."/>
            <person name="Woyke T."/>
        </authorList>
    </citation>
    <scope>NUCLEOTIDE SEQUENCE [LARGE SCALE GENOMIC DNA]</scope>
    <source>
        <strain evidence="3 4">DSM 23557</strain>
    </source>
</reference>
<accession>W0DHV7</accession>
<dbReference type="GO" id="GO:0051607">
    <property type="term" value="P:defense response to virus"/>
    <property type="evidence" value="ECO:0007669"/>
    <property type="project" value="UniProtKB-KW"/>
</dbReference>
<dbReference type="HOGENOM" id="CLU_050338_1_0_0"/>
<dbReference type="Pfam" id="PF03787">
    <property type="entry name" value="RAMPs"/>
    <property type="match status" value="1"/>
</dbReference>
<organism evidence="4">
    <name type="scientific">Thermocrinis ruber</name>
    <dbReference type="NCBI Taxonomy" id="75906"/>
    <lineage>
        <taxon>Bacteria</taxon>
        <taxon>Pseudomonadati</taxon>
        <taxon>Aquificota</taxon>
        <taxon>Aquificia</taxon>
        <taxon>Aquificales</taxon>
        <taxon>Aquificaceae</taxon>
        <taxon>Thermocrinis</taxon>
    </lineage>
</organism>
<evidence type="ECO:0000259" key="2">
    <source>
        <dbReference type="Pfam" id="PF03787"/>
    </source>
</evidence>
<name>W0DHV7_9AQUI</name>
<dbReference type="eggNOG" id="COG1367">
    <property type="taxonomic scope" value="Bacteria"/>
</dbReference>
<dbReference type="Proteomes" id="UP000018914">
    <property type="component" value="Chromosome"/>
</dbReference>
<evidence type="ECO:0000313" key="4">
    <source>
        <dbReference type="Proteomes" id="UP000018914"/>
    </source>
</evidence>
<dbReference type="AlphaFoldDB" id="W0DHV7"/>